<keyword evidence="3" id="KW-1185">Reference proteome</keyword>
<feature type="non-terminal residue" evidence="2">
    <location>
        <position position="1"/>
    </location>
</feature>
<accession>A0AAD3DEK6</accession>
<proteinExistence type="inferred from homology"/>
<dbReference type="Proteomes" id="UP001054857">
    <property type="component" value="Unassembled WGS sequence"/>
</dbReference>
<dbReference type="Pfam" id="PF05042">
    <property type="entry name" value="Caleosin"/>
    <property type="match status" value="1"/>
</dbReference>
<dbReference type="GO" id="GO:0005509">
    <property type="term" value="F:calcium ion binding"/>
    <property type="evidence" value="ECO:0007669"/>
    <property type="project" value="TreeGrafter"/>
</dbReference>
<evidence type="ECO:0008006" key="4">
    <source>
        <dbReference type="Google" id="ProtNLM"/>
    </source>
</evidence>
<organism evidence="2 3">
    <name type="scientific">Astrephomene gubernaculifera</name>
    <dbReference type="NCBI Taxonomy" id="47775"/>
    <lineage>
        <taxon>Eukaryota</taxon>
        <taxon>Viridiplantae</taxon>
        <taxon>Chlorophyta</taxon>
        <taxon>core chlorophytes</taxon>
        <taxon>Chlorophyceae</taxon>
        <taxon>CS clade</taxon>
        <taxon>Chlamydomonadales</taxon>
        <taxon>Astrephomenaceae</taxon>
        <taxon>Astrephomene</taxon>
    </lineage>
</organism>
<protein>
    <recommendedName>
        <fullName evidence="4">Caleosin</fullName>
    </recommendedName>
</protein>
<dbReference type="PANTHER" id="PTHR31495:SF0">
    <property type="entry name" value="BINDING PROTEIN CALEOSIN, PUTATIVE (AFU_ORTHOLOGUE AFUA_5G13750)-RELATED"/>
    <property type="match status" value="1"/>
</dbReference>
<evidence type="ECO:0000313" key="2">
    <source>
        <dbReference type="EMBL" id="GFR39849.1"/>
    </source>
</evidence>
<name>A0AAD3DEK6_9CHLO</name>
<reference evidence="2 3" key="1">
    <citation type="journal article" date="2021" name="Sci. Rep.">
        <title>Genome sequencing of the multicellular alga Astrephomene provides insights into convergent evolution of germ-soma differentiation.</title>
        <authorList>
            <person name="Yamashita S."/>
            <person name="Yamamoto K."/>
            <person name="Matsuzaki R."/>
            <person name="Suzuki S."/>
            <person name="Yamaguchi H."/>
            <person name="Hirooka S."/>
            <person name="Minakuchi Y."/>
            <person name="Miyagishima S."/>
            <person name="Kawachi M."/>
            <person name="Toyoda A."/>
            <person name="Nozaki H."/>
        </authorList>
    </citation>
    <scope>NUCLEOTIDE SEQUENCE [LARGE SCALE GENOMIC DNA]</scope>
    <source>
        <strain evidence="2 3">NIES-4017</strain>
    </source>
</reference>
<dbReference type="EMBL" id="BMAR01000001">
    <property type="protein sequence ID" value="GFR39849.1"/>
    <property type="molecule type" value="Genomic_DNA"/>
</dbReference>
<dbReference type="GO" id="GO:0004497">
    <property type="term" value="F:monooxygenase activity"/>
    <property type="evidence" value="ECO:0007669"/>
    <property type="project" value="TreeGrafter"/>
</dbReference>
<evidence type="ECO:0000313" key="3">
    <source>
        <dbReference type="Proteomes" id="UP001054857"/>
    </source>
</evidence>
<gene>
    <name evidence="2" type="ORF">Agub_g346</name>
</gene>
<comment type="similarity">
    <text evidence="1">Belongs to the caleosin family.</text>
</comment>
<dbReference type="InterPro" id="IPR007736">
    <property type="entry name" value="Caleosin-related"/>
</dbReference>
<evidence type="ECO:0000256" key="1">
    <source>
        <dbReference type="ARBA" id="ARBA00006765"/>
    </source>
</evidence>
<sequence>FEAALSKYDRGGKGGLSLWEVLALVRGQANLGDVMGVMAMTGEWLMTWALLRDSTGVLRREDIRGMYDGTAFYRLAERNGYKRYGLQSARAAAVKKGYA</sequence>
<comment type="caution">
    <text evidence="2">The sequence shown here is derived from an EMBL/GenBank/DDBJ whole genome shotgun (WGS) entry which is preliminary data.</text>
</comment>
<dbReference type="PANTHER" id="PTHR31495">
    <property type="entry name" value="PEROXYGENASE 3-RELATED"/>
    <property type="match status" value="1"/>
</dbReference>
<dbReference type="AlphaFoldDB" id="A0AAD3DEK6"/>